<evidence type="ECO:0000259" key="3">
    <source>
        <dbReference type="PROSITE" id="PS51762"/>
    </source>
</evidence>
<dbReference type="AlphaFoldDB" id="A0A482VBH2"/>
<comment type="caution">
    <text evidence="4">The sequence shown here is derived from an EMBL/GenBank/DDBJ whole genome shotgun (WGS) entry which is preliminary data.</text>
</comment>
<dbReference type="EMBL" id="QDEB01117562">
    <property type="protein sequence ID" value="RZB40596.1"/>
    <property type="molecule type" value="Genomic_DNA"/>
</dbReference>
<dbReference type="InterPro" id="IPR050546">
    <property type="entry name" value="Glycosyl_Hydrlase_16"/>
</dbReference>
<evidence type="ECO:0000256" key="1">
    <source>
        <dbReference type="ARBA" id="ARBA00006865"/>
    </source>
</evidence>
<protein>
    <submittedName>
        <fullName evidence="4">Glyco hydro 16 domain containing protein</fullName>
    </submittedName>
</protein>
<dbReference type="InterPro" id="IPR013320">
    <property type="entry name" value="ConA-like_dom_sf"/>
</dbReference>
<organism evidence="4 5">
    <name type="scientific">Asbolus verrucosus</name>
    <name type="common">Desert ironclad beetle</name>
    <dbReference type="NCBI Taxonomy" id="1661398"/>
    <lineage>
        <taxon>Eukaryota</taxon>
        <taxon>Metazoa</taxon>
        <taxon>Ecdysozoa</taxon>
        <taxon>Arthropoda</taxon>
        <taxon>Hexapoda</taxon>
        <taxon>Insecta</taxon>
        <taxon>Pterygota</taxon>
        <taxon>Neoptera</taxon>
        <taxon>Endopterygota</taxon>
        <taxon>Coleoptera</taxon>
        <taxon>Polyphaga</taxon>
        <taxon>Cucujiformia</taxon>
        <taxon>Tenebrionidae</taxon>
        <taxon>Pimeliinae</taxon>
        <taxon>Asbolus</taxon>
    </lineage>
</organism>
<dbReference type="Proteomes" id="UP000292052">
    <property type="component" value="Unassembled WGS sequence"/>
</dbReference>
<feature type="domain" description="GH16" evidence="3">
    <location>
        <begin position="18"/>
        <end position="342"/>
    </location>
</feature>
<dbReference type="GO" id="GO:0004553">
    <property type="term" value="F:hydrolase activity, hydrolyzing O-glycosyl compounds"/>
    <property type="evidence" value="ECO:0007669"/>
    <property type="project" value="InterPro"/>
</dbReference>
<dbReference type="PANTHER" id="PTHR10963">
    <property type="entry name" value="GLYCOSYL HYDROLASE-RELATED"/>
    <property type="match status" value="1"/>
</dbReference>
<proteinExistence type="inferred from homology"/>
<evidence type="ECO:0000313" key="5">
    <source>
        <dbReference type="Proteomes" id="UP000292052"/>
    </source>
</evidence>
<feature type="signal peptide" evidence="2">
    <location>
        <begin position="1"/>
        <end position="21"/>
    </location>
</feature>
<dbReference type="InterPro" id="IPR000757">
    <property type="entry name" value="Beta-glucanase-like"/>
</dbReference>
<feature type="chain" id="PRO_5019727348" evidence="2">
    <location>
        <begin position="22"/>
        <end position="342"/>
    </location>
</feature>
<sequence>MLKFLPSSTLLLLGYLHYSHAQCTTPSITVASGTHAPTGTICPGDLIFEDNFDELDLKKWNHEQTLGGGGNWEFEWYTNSRYNSYVDGGILYIKPTLLADENGEEFLSSGTLDINGGSPADEYGKVEVRAKLPSGDWLWPAIWFLPRYNQYSSWPISGEIDLMESRGNRNYVNGSGVNIGTQLVSSTLHWGPAWNINKYMLTHAERLNPEGYDANWHNYQMTWTDNEINFSIDDEPLATFAPPSGGFWEWGDLDTSGYDNPWKRNTKMAPFDQEFYIILNLACGGTSYFPDDATNPGGKPWQNPSGTASTDFWKGRDQWLPTWQLETDNAAFKIDYVRIWAL</sequence>
<reference evidence="4 5" key="1">
    <citation type="submission" date="2017-03" db="EMBL/GenBank/DDBJ databases">
        <title>Genome of the blue death feigning beetle - Asbolus verrucosus.</title>
        <authorList>
            <person name="Rider S.D."/>
        </authorList>
    </citation>
    <scope>NUCLEOTIDE SEQUENCE [LARGE SCALE GENOMIC DNA]</scope>
    <source>
        <strain evidence="4">Butters</strain>
        <tissue evidence="4">Head and leg muscle</tissue>
    </source>
</reference>
<dbReference type="PANTHER" id="PTHR10963:SF55">
    <property type="entry name" value="GLYCOSIDE HYDROLASE FAMILY 16 PROTEIN"/>
    <property type="match status" value="1"/>
</dbReference>
<dbReference type="Pfam" id="PF00722">
    <property type="entry name" value="Glyco_hydro_16"/>
    <property type="match status" value="1"/>
</dbReference>
<evidence type="ECO:0000313" key="4">
    <source>
        <dbReference type="EMBL" id="RZB40596.1"/>
    </source>
</evidence>
<dbReference type="SUPFAM" id="SSF49899">
    <property type="entry name" value="Concanavalin A-like lectins/glucanases"/>
    <property type="match status" value="1"/>
</dbReference>
<dbReference type="GO" id="GO:0005975">
    <property type="term" value="P:carbohydrate metabolic process"/>
    <property type="evidence" value="ECO:0007669"/>
    <property type="project" value="InterPro"/>
</dbReference>
<dbReference type="Gene3D" id="2.60.120.200">
    <property type="match status" value="1"/>
</dbReference>
<dbReference type="PROSITE" id="PS51762">
    <property type="entry name" value="GH16_2"/>
    <property type="match status" value="1"/>
</dbReference>
<keyword evidence="5" id="KW-1185">Reference proteome</keyword>
<name>A0A482VBH2_ASBVE</name>
<dbReference type="STRING" id="1661398.A0A482VBH2"/>
<evidence type="ECO:0000256" key="2">
    <source>
        <dbReference type="SAM" id="SignalP"/>
    </source>
</evidence>
<accession>A0A482VBH2</accession>
<comment type="similarity">
    <text evidence="1">Belongs to the glycosyl hydrolase 16 family.</text>
</comment>
<keyword evidence="2" id="KW-0732">Signal</keyword>
<dbReference type="OrthoDB" id="4781at2759"/>
<gene>
    <name evidence="4" type="ORF">BDFB_012243</name>
</gene>